<dbReference type="Proteomes" id="UP000742024">
    <property type="component" value="Unassembled WGS sequence"/>
</dbReference>
<gene>
    <name evidence="1" type="ORF">E4U57_007234</name>
</gene>
<evidence type="ECO:0000313" key="2">
    <source>
        <dbReference type="Proteomes" id="UP000742024"/>
    </source>
</evidence>
<organism evidence="1 2">
    <name type="scientific">Claviceps arundinis</name>
    <dbReference type="NCBI Taxonomy" id="1623583"/>
    <lineage>
        <taxon>Eukaryota</taxon>
        <taxon>Fungi</taxon>
        <taxon>Dikarya</taxon>
        <taxon>Ascomycota</taxon>
        <taxon>Pezizomycotina</taxon>
        <taxon>Sordariomycetes</taxon>
        <taxon>Hypocreomycetidae</taxon>
        <taxon>Hypocreales</taxon>
        <taxon>Clavicipitaceae</taxon>
        <taxon>Claviceps</taxon>
    </lineage>
</organism>
<comment type="caution">
    <text evidence="1">The sequence shown here is derived from an EMBL/GenBank/DDBJ whole genome shotgun (WGS) entry which is preliminary data.</text>
</comment>
<name>A0ABQ7P170_9HYPO</name>
<dbReference type="EMBL" id="SRPR01000706">
    <property type="protein sequence ID" value="KAG5950996.1"/>
    <property type="molecule type" value="Genomic_DNA"/>
</dbReference>
<accession>A0ABQ7P170</accession>
<protein>
    <submittedName>
        <fullName evidence="1">Uncharacterized protein</fullName>
    </submittedName>
</protein>
<proteinExistence type="predicted"/>
<keyword evidence="2" id="KW-1185">Reference proteome</keyword>
<reference evidence="1 2" key="1">
    <citation type="journal article" date="2020" name="bioRxiv">
        <title>Whole genome comparisons of ergot fungi reveals the divergence and evolution of species within the genus Claviceps are the result of varying mechanisms driving genome evolution and host range expansion.</title>
        <authorList>
            <person name="Wyka S.A."/>
            <person name="Mondo S.J."/>
            <person name="Liu M."/>
            <person name="Dettman J."/>
            <person name="Nalam V."/>
            <person name="Broders K.D."/>
        </authorList>
    </citation>
    <scope>NUCLEOTIDE SEQUENCE [LARGE SCALE GENOMIC DNA]</scope>
    <source>
        <strain evidence="1 2">LM583</strain>
    </source>
</reference>
<evidence type="ECO:0000313" key="1">
    <source>
        <dbReference type="EMBL" id="KAG5950996.1"/>
    </source>
</evidence>
<sequence>MGIHIRAVEMKNIGYFEDCRLQSVLGGRDSEAVPSLAPLSGFYGATDMREVDLVFDIGRSKLCNLSSSEAMLAEQGYPPISESIMYFYLKKWGLHGQACVRITGELMLDGGLKGKSIYALPPYGTDVSVHIVDSLIGG</sequence>